<dbReference type="PANTHER" id="PTHR45436:SF5">
    <property type="entry name" value="SENSOR HISTIDINE KINASE TRCS"/>
    <property type="match status" value="1"/>
</dbReference>
<evidence type="ECO:0000259" key="12">
    <source>
        <dbReference type="PROSITE" id="PS50109"/>
    </source>
</evidence>
<evidence type="ECO:0000256" key="5">
    <source>
        <dbReference type="ARBA" id="ARBA00022679"/>
    </source>
</evidence>
<evidence type="ECO:0000256" key="6">
    <source>
        <dbReference type="ARBA" id="ARBA00022692"/>
    </source>
</evidence>
<dbReference type="CDD" id="cd00082">
    <property type="entry name" value="HisKA"/>
    <property type="match status" value="1"/>
</dbReference>
<keyword evidence="5" id="KW-0808">Transferase</keyword>
<keyword evidence="7 14" id="KW-0418">Kinase</keyword>
<evidence type="ECO:0000256" key="2">
    <source>
        <dbReference type="ARBA" id="ARBA00004236"/>
    </source>
</evidence>
<name>A0A4Q5IW72_9ACTN</name>
<dbReference type="InterPro" id="IPR003660">
    <property type="entry name" value="HAMP_dom"/>
</dbReference>
<protein>
    <recommendedName>
        <fullName evidence="3">histidine kinase</fullName>
        <ecNumber evidence="3">2.7.13.3</ecNumber>
    </recommendedName>
</protein>
<dbReference type="Proteomes" id="UP000291189">
    <property type="component" value="Unassembled WGS sequence"/>
</dbReference>
<sequence>MRERIVGAFVLLTLGILVTFTLVRAYTADGVLTQAEQRKADRSVELLSELVASRDEADQELDRAYLRAHLARGERVDFVAPDGRRLRVDGDGYRPAEASSDVVVSHDVPGGGRITLRSSDYLIDQRVSDVITSLVILGAVLVGLAAALAFVAARTLSRPFIELRDHALALGRGRFDLGIPRYAVPEADTIGQALEHSAGQLHDLVRREREFASNVSHQLRTPITALRLELEDVRLWPDTPQPVADELGRALGQVDRLQTTVNDLLDLARTRRIGGSTDLDLSTLVKTSVERWRAAAGTRDIALGVPGCVQVHLAPGPIEQVLDVLIDNALVHGSGTVTVAVFEDGDAVEVRVSDQGRGRPGDEVFHRNVGSSDDGLGIGLTVAAEIAEALGGRLFLGDGPTTSFRLQLPRR</sequence>
<evidence type="ECO:0000256" key="8">
    <source>
        <dbReference type="ARBA" id="ARBA00022989"/>
    </source>
</evidence>
<keyword evidence="6 11" id="KW-0812">Transmembrane</keyword>
<dbReference type="Gene3D" id="3.30.565.10">
    <property type="entry name" value="Histidine kinase-like ATPase, C-terminal domain"/>
    <property type="match status" value="1"/>
</dbReference>
<dbReference type="EMBL" id="SDPU01000032">
    <property type="protein sequence ID" value="RYU10163.1"/>
    <property type="molecule type" value="Genomic_DNA"/>
</dbReference>
<dbReference type="PRINTS" id="PR00344">
    <property type="entry name" value="BCTRLSENSOR"/>
</dbReference>
<dbReference type="InterPro" id="IPR003661">
    <property type="entry name" value="HisK_dim/P_dom"/>
</dbReference>
<comment type="caution">
    <text evidence="14">The sequence shown here is derived from an EMBL/GenBank/DDBJ whole genome shotgun (WGS) entry which is preliminary data.</text>
</comment>
<feature type="domain" description="HAMP" evidence="13">
    <location>
        <begin position="154"/>
        <end position="206"/>
    </location>
</feature>
<dbReference type="GO" id="GO:0000155">
    <property type="term" value="F:phosphorelay sensor kinase activity"/>
    <property type="evidence" value="ECO:0007669"/>
    <property type="project" value="InterPro"/>
</dbReference>
<keyword evidence="8 11" id="KW-1133">Transmembrane helix</keyword>
<dbReference type="RefSeq" id="WP_129988601.1">
    <property type="nucleotide sequence ID" value="NZ_SDPU01000032.1"/>
</dbReference>
<dbReference type="Pfam" id="PF00512">
    <property type="entry name" value="HisKA"/>
    <property type="match status" value="1"/>
</dbReference>
<dbReference type="Gene3D" id="6.10.340.10">
    <property type="match status" value="1"/>
</dbReference>
<evidence type="ECO:0000256" key="7">
    <source>
        <dbReference type="ARBA" id="ARBA00022777"/>
    </source>
</evidence>
<dbReference type="SMART" id="SM00388">
    <property type="entry name" value="HisKA"/>
    <property type="match status" value="1"/>
</dbReference>
<dbReference type="Pfam" id="PF02518">
    <property type="entry name" value="HATPase_c"/>
    <property type="match status" value="1"/>
</dbReference>
<feature type="domain" description="Histidine kinase" evidence="12">
    <location>
        <begin position="214"/>
        <end position="411"/>
    </location>
</feature>
<dbReference type="PROSITE" id="PS50885">
    <property type="entry name" value="HAMP"/>
    <property type="match status" value="1"/>
</dbReference>
<dbReference type="SUPFAM" id="SSF47384">
    <property type="entry name" value="Homodimeric domain of signal transducing histidine kinase"/>
    <property type="match status" value="1"/>
</dbReference>
<keyword evidence="4" id="KW-0597">Phosphoprotein</keyword>
<evidence type="ECO:0000313" key="14">
    <source>
        <dbReference type="EMBL" id="RYU10163.1"/>
    </source>
</evidence>
<accession>A0A4Q5IW72</accession>
<dbReference type="EC" id="2.7.13.3" evidence="3"/>
<dbReference type="PROSITE" id="PS50109">
    <property type="entry name" value="HIS_KIN"/>
    <property type="match status" value="1"/>
</dbReference>
<dbReference type="InterPro" id="IPR005467">
    <property type="entry name" value="His_kinase_dom"/>
</dbReference>
<keyword evidence="15" id="KW-1185">Reference proteome</keyword>
<evidence type="ECO:0000256" key="9">
    <source>
        <dbReference type="ARBA" id="ARBA00023012"/>
    </source>
</evidence>
<evidence type="ECO:0000256" key="1">
    <source>
        <dbReference type="ARBA" id="ARBA00000085"/>
    </source>
</evidence>
<keyword evidence="10 11" id="KW-0472">Membrane</keyword>
<feature type="transmembrane region" description="Helical" evidence="11">
    <location>
        <begin position="130"/>
        <end position="153"/>
    </location>
</feature>
<evidence type="ECO:0000259" key="13">
    <source>
        <dbReference type="PROSITE" id="PS50885"/>
    </source>
</evidence>
<dbReference type="Gene3D" id="1.10.287.130">
    <property type="match status" value="1"/>
</dbReference>
<dbReference type="SMART" id="SM00387">
    <property type="entry name" value="HATPase_c"/>
    <property type="match status" value="1"/>
</dbReference>
<evidence type="ECO:0000256" key="3">
    <source>
        <dbReference type="ARBA" id="ARBA00012438"/>
    </source>
</evidence>
<dbReference type="InterPro" id="IPR050428">
    <property type="entry name" value="TCS_sensor_his_kinase"/>
</dbReference>
<evidence type="ECO:0000256" key="10">
    <source>
        <dbReference type="ARBA" id="ARBA00023136"/>
    </source>
</evidence>
<dbReference type="InterPro" id="IPR036097">
    <property type="entry name" value="HisK_dim/P_sf"/>
</dbReference>
<evidence type="ECO:0000256" key="11">
    <source>
        <dbReference type="SAM" id="Phobius"/>
    </source>
</evidence>
<gene>
    <name evidence="14" type="ORF">ETU37_17275</name>
</gene>
<dbReference type="InterPro" id="IPR004358">
    <property type="entry name" value="Sig_transdc_His_kin-like_C"/>
</dbReference>
<keyword evidence="9" id="KW-0902">Two-component regulatory system</keyword>
<evidence type="ECO:0000313" key="15">
    <source>
        <dbReference type="Proteomes" id="UP000291189"/>
    </source>
</evidence>
<comment type="catalytic activity">
    <reaction evidence="1">
        <text>ATP + protein L-histidine = ADP + protein N-phospho-L-histidine.</text>
        <dbReference type="EC" id="2.7.13.3"/>
    </reaction>
</comment>
<dbReference type="AlphaFoldDB" id="A0A4Q5IW72"/>
<proteinExistence type="predicted"/>
<dbReference type="InterPro" id="IPR036890">
    <property type="entry name" value="HATPase_C_sf"/>
</dbReference>
<evidence type="ECO:0000256" key="4">
    <source>
        <dbReference type="ARBA" id="ARBA00022553"/>
    </source>
</evidence>
<dbReference type="SUPFAM" id="SSF55874">
    <property type="entry name" value="ATPase domain of HSP90 chaperone/DNA topoisomerase II/histidine kinase"/>
    <property type="match status" value="1"/>
</dbReference>
<dbReference type="PANTHER" id="PTHR45436">
    <property type="entry name" value="SENSOR HISTIDINE KINASE YKOH"/>
    <property type="match status" value="1"/>
</dbReference>
<reference evidence="14 15" key="1">
    <citation type="submission" date="2019-01" db="EMBL/GenBank/DDBJ databases">
        <title>Nocardioides guangzhouensis sp. nov., an actinobacterium isolated from soil.</title>
        <authorList>
            <person name="Fu Y."/>
            <person name="Cai Y."/>
            <person name="Lin Z."/>
            <person name="Chen P."/>
        </authorList>
    </citation>
    <scope>NUCLEOTIDE SEQUENCE [LARGE SCALE GENOMIC DNA]</scope>
    <source>
        <strain evidence="14 15">NBRC 105384</strain>
    </source>
</reference>
<comment type="subcellular location">
    <subcellularLocation>
        <location evidence="2">Cell membrane</location>
    </subcellularLocation>
</comment>
<organism evidence="14 15">
    <name type="scientific">Nocardioides iriomotensis</name>
    <dbReference type="NCBI Taxonomy" id="715784"/>
    <lineage>
        <taxon>Bacteria</taxon>
        <taxon>Bacillati</taxon>
        <taxon>Actinomycetota</taxon>
        <taxon>Actinomycetes</taxon>
        <taxon>Propionibacteriales</taxon>
        <taxon>Nocardioidaceae</taxon>
        <taxon>Nocardioides</taxon>
    </lineage>
</organism>
<dbReference type="OrthoDB" id="9786919at2"/>
<dbReference type="InterPro" id="IPR003594">
    <property type="entry name" value="HATPase_dom"/>
</dbReference>
<dbReference type="GO" id="GO:0005886">
    <property type="term" value="C:plasma membrane"/>
    <property type="evidence" value="ECO:0007669"/>
    <property type="project" value="UniProtKB-SubCell"/>
</dbReference>